<accession>A0A8J8FE85</accession>
<keyword evidence="3" id="KW-1185">Reference proteome</keyword>
<dbReference type="EMBL" id="WHPF01000007">
    <property type="protein sequence ID" value="NNV56095.1"/>
    <property type="molecule type" value="Genomic_DNA"/>
</dbReference>
<reference evidence="2" key="1">
    <citation type="submission" date="2019-10" db="EMBL/GenBank/DDBJ databases">
        <title>Draft genome sequence of Panacibacter sp. KCS-6.</title>
        <authorList>
            <person name="Yim K.J."/>
        </authorList>
    </citation>
    <scope>NUCLEOTIDE SEQUENCE</scope>
    <source>
        <strain evidence="2">KCS-6</strain>
    </source>
</reference>
<evidence type="ECO:0000313" key="3">
    <source>
        <dbReference type="Proteomes" id="UP000598971"/>
    </source>
</evidence>
<comment type="caution">
    <text evidence="2">The sequence shown here is derived from an EMBL/GenBank/DDBJ whole genome shotgun (WGS) entry which is preliminary data.</text>
</comment>
<gene>
    <name evidence="2" type="ORF">GD597_11545</name>
</gene>
<proteinExistence type="predicted"/>
<organism evidence="2 3">
    <name type="scientific">Limnovirga soli</name>
    <dbReference type="NCBI Taxonomy" id="2656915"/>
    <lineage>
        <taxon>Bacteria</taxon>
        <taxon>Pseudomonadati</taxon>
        <taxon>Bacteroidota</taxon>
        <taxon>Chitinophagia</taxon>
        <taxon>Chitinophagales</taxon>
        <taxon>Chitinophagaceae</taxon>
        <taxon>Limnovirga</taxon>
    </lineage>
</organism>
<dbReference type="Gene3D" id="2.60.40.1930">
    <property type="match status" value="1"/>
</dbReference>
<evidence type="ECO:0008006" key="4">
    <source>
        <dbReference type="Google" id="ProtNLM"/>
    </source>
</evidence>
<name>A0A8J8FE85_9BACT</name>
<sequence length="801" mass="88333">MFTLIKRQTHTCILLVLSALVFTTNNVAAQENTADIPVLFNQYQQNNIQEKIFVHTDKSFYVAGEIIWFKIYAVDAVFNKPINISKVAYVEILDAANKPLLQAKIALQNGLGSGSLYIPFTANSGNFTLRAYTNWMKNFGAEYFFQKAVTIVNTQKNAVPSTAVSDNKKDIQFFPEGGNLVDGIESKLAYKAVDAHGKGLAFTATLIDNTDTITQFAPSHNGMGSITIIPRSNHSYKAIFSFADGQKISKSLPEVYTSGYVLSVKDSGAGKLSITVQTNIATATNIFLLVHTNGAIKTATGGILLNGAVNFLIDKTALGNGISHITVFNSKRQPVCERLYFKKPAQQLQLGLNTDKTSYSLRTKVNMNLEAMNASAAKDDTASLSMAVYRVDSLQSTNGATIDNYLLLGAEIKGYIEDPQYYFASSDATATAALDNLMLTNGWRRFKWENILQPTKPLFAYVPEYNGHIITGKVINTNTGNVQKDAEVFLSVPGIRTQFVPARSDAAGNVQFELKNMYGSADIIVQPDTQLDSMYRVDINNPFFAGFSGTPVPAFQLPVSTANTLLENSISMQVQNIFAAKKLKQFTFPAIDTTAFYLHPDASYLLDDYTRFTTLEEVLREYVTLVNVAKREGKNHLPVYNSSTKLLFNNDPLLLVDGMPVFDMDKFLKFDPLKLKKLEVINKRYILGGSSFSGILNWQTYGGDLGGFPLDPHAVVVDYDGLQLEREFYAPAYTTEAEQSGHLPDFRNVLQWMPAINIPVNGKQALGFYTSDLPGKYAAVIQGISTNGLCGSKVIYFDVKK</sequence>
<keyword evidence="1" id="KW-0732">Signal</keyword>
<dbReference type="RefSeq" id="WP_171608032.1">
    <property type="nucleotide sequence ID" value="NZ_WHPF01000007.1"/>
</dbReference>
<evidence type="ECO:0000256" key="1">
    <source>
        <dbReference type="SAM" id="SignalP"/>
    </source>
</evidence>
<feature type="signal peptide" evidence="1">
    <location>
        <begin position="1"/>
        <end position="29"/>
    </location>
</feature>
<evidence type="ECO:0000313" key="2">
    <source>
        <dbReference type="EMBL" id="NNV56095.1"/>
    </source>
</evidence>
<dbReference type="AlphaFoldDB" id="A0A8J8FE85"/>
<dbReference type="Proteomes" id="UP000598971">
    <property type="component" value="Unassembled WGS sequence"/>
</dbReference>
<feature type="chain" id="PRO_5035175066" description="MG2 domain-containing protein" evidence="1">
    <location>
        <begin position="30"/>
        <end position="801"/>
    </location>
</feature>
<protein>
    <recommendedName>
        <fullName evidence="4">MG2 domain-containing protein</fullName>
    </recommendedName>
</protein>